<evidence type="ECO:0000313" key="4">
    <source>
        <dbReference type="Proteomes" id="UP001209854"/>
    </source>
</evidence>
<dbReference type="InterPro" id="IPR036430">
    <property type="entry name" value="RNase_T2-like_sf"/>
</dbReference>
<evidence type="ECO:0000256" key="1">
    <source>
        <dbReference type="ARBA" id="ARBA00007469"/>
    </source>
</evidence>
<dbReference type="RefSeq" id="WP_262567441.1">
    <property type="nucleotide sequence ID" value="NZ_JAPFCC010000001.1"/>
</dbReference>
<reference evidence="3 4" key="1">
    <citation type="submission" date="2022-10" db="EMBL/GenBank/DDBJ databases">
        <title>High-quality genome sequences of two octocoral-associated bacteria, Endozoicomonas euniceicola EF212 and Endozoicomonas gorgoniicola PS125.</title>
        <authorList>
            <person name="Chiou Y.-J."/>
            <person name="Chen Y.-H."/>
        </authorList>
    </citation>
    <scope>NUCLEOTIDE SEQUENCE [LARGE SCALE GENOMIC DNA]</scope>
    <source>
        <strain evidence="3 4">PS125</strain>
    </source>
</reference>
<keyword evidence="4" id="KW-1185">Reference proteome</keyword>
<comment type="similarity">
    <text evidence="1 2">Belongs to the RNase T2 family.</text>
</comment>
<comment type="caution">
    <text evidence="3">The sequence shown here is derived from an EMBL/GenBank/DDBJ whole genome shotgun (WGS) entry which is preliminary data.</text>
</comment>
<dbReference type="Pfam" id="PF00445">
    <property type="entry name" value="Ribonuclease_T2"/>
    <property type="match status" value="1"/>
</dbReference>
<protein>
    <submittedName>
        <fullName evidence="3">Uncharacterized protein</fullName>
    </submittedName>
</protein>
<dbReference type="InterPro" id="IPR033130">
    <property type="entry name" value="RNase_T2_His_AS_2"/>
</dbReference>
<dbReference type="PROSITE" id="PS00531">
    <property type="entry name" value="RNASE_T2_2"/>
    <property type="match status" value="1"/>
</dbReference>
<organism evidence="3 4">
    <name type="scientific">Endozoicomonas gorgoniicola</name>
    <dbReference type="NCBI Taxonomy" id="1234144"/>
    <lineage>
        <taxon>Bacteria</taxon>
        <taxon>Pseudomonadati</taxon>
        <taxon>Pseudomonadota</taxon>
        <taxon>Gammaproteobacteria</taxon>
        <taxon>Oceanospirillales</taxon>
        <taxon>Endozoicomonadaceae</taxon>
        <taxon>Endozoicomonas</taxon>
    </lineage>
</organism>
<dbReference type="Gene3D" id="3.90.730.10">
    <property type="entry name" value="Ribonuclease T2-like"/>
    <property type="match status" value="1"/>
</dbReference>
<evidence type="ECO:0000256" key="2">
    <source>
        <dbReference type="RuleBase" id="RU004328"/>
    </source>
</evidence>
<dbReference type="SUPFAM" id="SSF55895">
    <property type="entry name" value="Ribonuclease Rh-like"/>
    <property type="match status" value="1"/>
</dbReference>
<dbReference type="PANTHER" id="PTHR11240:SF22">
    <property type="entry name" value="RIBONUCLEASE T2"/>
    <property type="match status" value="1"/>
</dbReference>
<dbReference type="Proteomes" id="UP001209854">
    <property type="component" value="Unassembled WGS sequence"/>
</dbReference>
<dbReference type="PANTHER" id="PTHR11240">
    <property type="entry name" value="RIBONUCLEASE T2"/>
    <property type="match status" value="1"/>
</dbReference>
<sequence>MSGIIISPTGSGTLLSPVENQKKAVSVNSLVVILSLLFTFSVNASDPWEKEVNHAPSGRFDFNVYAVTWQPTYCLQNGKNHCANRFYVHGVWPYFNLPEEVTHNTIQGNLASSLLNSRLNPLLNPSLNPLFNYHPSFCYSSPGCKSSKDCEIDDQQALLIMNHPSIKDLYPQSIPLFKHEWRKHGTCSGLKPENYFLQANTYRSMVFPNLDNLYRLIGQHQAPFEVSTSHLKSLLPNYTGLRCTPVKGQTMLFEIFFFIDKLGNPHTTQTQIGKDCSGKIVIPVTLTDS</sequence>
<evidence type="ECO:0000313" key="3">
    <source>
        <dbReference type="EMBL" id="MCW7552483.1"/>
    </source>
</evidence>
<dbReference type="EMBL" id="JAPFCC010000001">
    <property type="protein sequence ID" value="MCW7552483.1"/>
    <property type="molecule type" value="Genomic_DNA"/>
</dbReference>
<proteinExistence type="inferred from homology"/>
<accession>A0ABT3MSZ1</accession>
<name>A0ABT3MSZ1_9GAMM</name>
<dbReference type="InterPro" id="IPR001568">
    <property type="entry name" value="RNase_T2-like"/>
</dbReference>
<gene>
    <name evidence="3" type="ORF">NX722_07455</name>
</gene>